<dbReference type="InterPro" id="IPR057566">
    <property type="entry name" value="TPR_TTI1_N"/>
</dbReference>
<dbReference type="Pfam" id="PF24173">
    <property type="entry name" value="TPR_TTI1_N"/>
    <property type="match status" value="1"/>
</dbReference>
<feature type="domain" description="TTI1 N-terminal TPR" evidence="1">
    <location>
        <begin position="9"/>
        <end position="235"/>
    </location>
</feature>
<accession>A0A9N9R0H5</accession>
<protein>
    <recommendedName>
        <fullName evidence="1">TTI1 N-terminal TPR domain-containing protein</fullName>
    </recommendedName>
</protein>
<dbReference type="OrthoDB" id="49511at2759"/>
<evidence type="ECO:0000313" key="2">
    <source>
        <dbReference type="EMBL" id="CAG9787050.1"/>
    </source>
</evidence>
<evidence type="ECO:0000313" key="3">
    <source>
        <dbReference type="Proteomes" id="UP001153714"/>
    </source>
</evidence>
<dbReference type="AlphaFoldDB" id="A0A9N9R0H5"/>
<dbReference type="EMBL" id="OU893348">
    <property type="protein sequence ID" value="CAG9787050.1"/>
    <property type="molecule type" value="Genomic_DNA"/>
</dbReference>
<dbReference type="Proteomes" id="UP001153714">
    <property type="component" value="Chromosome 17"/>
</dbReference>
<sequence length="247" mass="27796">MNAEVKNDFLRIKPICDVVMAGPTQESISNFVARVSALKKEVVQALQQYLLFPFITHIKSTEMEKKYELQSKLVDGMRTVLKKVTVNNYEMCINIETVLLQLVFDNSKPGMIADVPEELKYSVMKCLTDVMLNIDKSFRERLFKTQVPLVAQAVFVSVHIAKLEKMRALRLEAINCVMAHTMTHPKLMDDKYMVLERSLETCTVDMLASILPGVLAALQDVANATDNPGHACRVVCTGVPCINKIIF</sequence>
<reference evidence="2" key="2">
    <citation type="submission" date="2022-10" db="EMBL/GenBank/DDBJ databases">
        <authorList>
            <consortium name="ENA_rothamsted_submissions"/>
            <consortium name="culmorum"/>
            <person name="King R."/>
        </authorList>
    </citation>
    <scope>NUCLEOTIDE SEQUENCE</scope>
</reference>
<dbReference type="InterPro" id="IPR052587">
    <property type="entry name" value="TELO2-interacting_protein_1"/>
</dbReference>
<gene>
    <name evidence="2" type="ORF">DIATSA_LOCUS4961</name>
</gene>
<dbReference type="PANTHER" id="PTHR18460">
    <property type="entry name" value="TEL2 INTERACTING PROTEIN 1 TTI1 FAMILY MEMBER"/>
    <property type="match status" value="1"/>
</dbReference>
<dbReference type="GO" id="GO:0005737">
    <property type="term" value="C:cytoplasm"/>
    <property type="evidence" value="ECO:0007669"/>
    <property type="project" value="TreeGrafter"/>
</dbReference>
<dbReference type="PANTHER" id="PTHR18460:SF3">
    <property type="entry name" value="TELO2-INTERACTING PROTEIN 1 HOMOLOG"/>
    <property type="match status" value="1"/>
</dbReference>
<proteinExistence type="predicted"/>
<evidence type="ECO:0000259" key="1">
    <source>
        <dbReference type="Pfam" id="PF24173"/>
    </source>
</evidence>
<reference evidence="2" key="1">
    <citation type="submission" date="2021-12" db="EMBL/GenBank/DDBJ databases">
        <authorList>
            <person name="King R."/>
        </authorList>
    </citation>
    <scope>NUCLEOTIDE SEQUENCE</scope>
</reference>
<keyword evidence="3" id="KW-1185">Reference proteome</keyword>
<name>A0A9N9R0H5_9NEOP</name>
<organism evidence="2 3">
    <name type="scientific">Diatraea saccharalis</name>
    <name type="common">sugarcane borer</name>
    <dbReference type="NCBI Taxonomy" id="40085"/>
    <lineage>
        <taxon>Eukaryota</taxon>
        <taxon>Metazoa</taxon>
        <taxon>Ecdysozoa</taxon>
        <taxon>Arthropoda</taxon>
        <taxon>Hexapoda</taxon>
        <taxon>Insecta</taxon>
        <taxon>Pterygota</taxon>
        <taxon>Neoptera</taxon>
        <taxon>Endopterygota</taxon>
        <taxon>Lepidoptera</taxon>
        <taxon>Glossata</taxon>
        <taxon>Ditrysia</taxon>
        <taxon>Pyraloidea</taxon>
        <taxon>Crambidae</taxon>
        <taxon>Crambinae</taxon>
        <taxon>Diatraea</taxon>
    </lineage>
</organism>